<evidence type="ECO:0000256" key="5">
    <source>
        <dbReference type="RuleBase" id="RU361155"/>
    </source>
</evidence>
<dbReference type="GO" id="GO:0008146">
    <property type="term" value="F:sulfotransferase activity"/>
    <property type="evidence" value="ECO:0007669"/>
    <property type="project" value="InterPro"/>
</dbReference>
<evidence type="ECO:0000313" key="9">
    <source>
        <dbReference type="Proteomes" id="UP000239649"/>
    </source>
</evidence>
<evidence type="ECO:0000256" key="1">
    <source>
        <dbReference type="ARBA" id="ARBA00022679"/>
    </source>
</evidence>
<evidence type="ECO:0000256" key="6">
    <source>
        <dbReference type="SAM" id="MobiDB-lite"/>
    </source>
</evidence>
<dbReference type="SUPFAM" id="SSF52540">
    <property type="entry name" value="P-loop containing nucleoside triphosphate hydrolases"/>
    <property type="match status" value="1"/>
</dbReference>
<evidence type="ECO:0000256" key="3">
    <source>
        <dbReference type="PIRSR" id="PIRSR637359-1"/>
    </source>
</evidence>
<evidence type="ECO:0000313" key="8">
    <source>
        <dbReference type="EMBL" id="PSC68491.1"/>
    </source>
</evidence>
<reference evidence="8 9" key="1">
    <citation type="journal article" date="2018" name="Plant J.">
        <title>Genome sequences of Chlorella sorokiniana UTEX 1602 and Micractinium conductrix SAG 241.80: implications to maltose excretion by a green alga.</title>
        <authorList>
            <person name="Arriola M.B."/>
            <person name="Velmurugan N."/>
            <person name="Zhang Y."/>
            <person name="Plunkett M.H."/>
            <person name="Hondzo H."/>
            <person name="Barney B.M."/>
        </authorList>
    </citation>
    <scope>NUCLEOTIDE SEQUENCE [LARGE SCALE GENOMIC DNA]</scope>
    <source>
        <strain evidence="8 9">SAG 241.80</strain>
    </source>
</reference>
<dbReference type="PANTHER" id="PTHR10605:SF56">
    <property type="entry name" value="BIFUNCTIONAL HEPARAN SULFATE N-DEACETYLASE_N-SULFOTRANSFERASE"/>
    <property type="match status" value="1"/>
</dbReference>
<accession>A0A2P6V323</accession>
<feature type="domain" description="Sulfotransferase" evidence="7">
    <location>
        <begin position="138"/>
        <end position="333"/>
    </location>
</feature>
<dbReference type="EC" id="2.8.2.-" evidence="5"/>
<protein>
    <recommendedName>
        <fullName evidence="5">Sulfotransferase</fullName>
        <ecNumber evidence="5">2.8.2.-</ecNumber>
    </recommendedName>
</protein>
<feature type="active site" description="For sulfotransferase activity" evidence="3">
    <location>
        <position position="147"/>
    </location>
</feature>
<proteinExistence type="inferred from homology"/>
<keyword evidence="2" id="KW-0325">Glycoprotein</keyword>
<dbReference type="PANTHER" id="PTHR10605">
    <property type="entry name" value="HEPARAN SULFATE SULFOTRANSFERASE"/>
    <property type="match status" value="1"/>
</dbReference>
<organism evidence="8 9">
    <name type="scientific">Micractinium conductrix</name>
    <dbReference type="NCBI Taxonomy" id="554055"/>
    <lineage>
        <taxon>Eukaryota</taxon>
        <taxon>Viridiplantae</taxon>
        <taxon>Chlorophyta</taxon>
        <taxon>core chlorophytes</taxon>
        <taxon>Trebouxiophyceae</taxon>
        <taxon>Chlorellales</taxon>
        <taxon>Chlorellaceae</taxon>
        <taxon>Chlorella clade</taxon>
        <taxon>Micractinium</taxon>
    </lineage>
</organism>
<evidence type="ECO:0000256" key="2">
    <source>
        <dbReference type="ARBA" id="ARBA00023180"/>
    </source>
</evidence>
<feature type="region of interest" description="Disordered" evidence="6">
    <location>
        <begin position="1"/>
        <end position="61"/>
    </location>
</feature>
<gene>
    <name evidence="8" type="ORF">C2E20_7904</name>
</gene>
<dbReference type="InterPro" id="IPR027417">
    <property type="entry name" value="P-loop_NTPase"/>
</dbReference>
<feature type="binding site" evidence="4">
    <location>
        <position position="244"/>
    </location>
    <ligand>
        <name>3'-phosphoadenylyl sulfate</name>
        <dbReference type="ChEBI" id="CHEBI:58339"/>
    </ligand>
</feature>
<dbReference type="InterPro" id="IPR000863">
    <property type="entry name" value="Sulfotransferase_dom"/>
</dbReference>
<feature type="binding site" evidence="4">
    <location>
        <position position="252"/>
    </location>
    <ligand>
        <name>3'-phosphoadenylyl sulfate</name>
        <dbReference type="ChEBI" id="CHEBI:58339"/>
    </ligand>
</feature>
<comment type="similarity">
    <text evidence="5">Belongs to the sulfotransferase 1 family.</text>
</comment>
<dbReference type="STRING" id="554055.A0A2P6V323"/>
<dbReference type="Proteomes" id="UP000239649">
    <property type="component" value="Unassembled WGS sequence"/>
</dbReference>
<dbReference type="Gene3D" id="3.40.50.300">
    <property type="entry name" value="P-loop containing nucleotide triphosphate hydrolases"/>
    <property type="match status" value="1"/>
</dbReference>
<dbReference type="EMBL" id="LHPF02000036">
    <property type="protein sequence ID" value="PSC68491.1"/>
    <property type="molecule type" value="Genomic_DNA"/>
</dbReference>
<dbReference type="InterPro" id="IPR037359">
    <property type="entry name" value="NST/OST"/>
</dbReference>
<feature type="compositionally biased region" description="Low complexity" evidence="6">
    <location>
        <begin position="41"/>
        <end position="61"/>
    </location>
</feature>
<feature type="compositionally biased region" description="Low complexity" evidence="6">
    <location>
        <begin position="1"/>
        <end position="11"/>
    </location>
</feature>
<dbReference type="AlphaFoldDB" id="A0A2P6V323"/>
<evidence type="ECO:0000256" key="4">
    <source>
        <dbReference type="PIRSR" id="PIRSR637359-2"/>
    </source>
</evidence>
<comment type="caution">
    <text evidence="8">The sequence shown here is derived from an EMBL/GenBank/DDBJ whole genome shotgun (WGS) entry which is preliminary data.</text>
</comment>
<keyword evidence="1 5" id="KW-0808">Transferase</keyword>
<evidence type="ECO:0000259" key="7">
    <source>
        <dbReference type="Pfam" id="PF00685"/>
    </source>
</evidence>
<sequence length="418" mass="45761">MEAAEAAAAAGAEEEDWDEGEGDGEEEQEEQEQEEEEEEAQAGSSSGASSDGESSSAGGATGDAADVAAAMAAGGSGGAAAGGDGTSAQASAAAAEEVHPVISMPLSGLEEALRGCSTLACLQQAHMRSKHPQQFNFPHFLLLGFPKCATTSLYRHLIQHPTIMAPKYKEPHFFTRFCRQGAGGCQPEEEASYINETLHLGIALQARLFMASFEASTHYSLEGEWLAPKLARDLPWLKLVLSLREPISRWISMLKHNLDNGRVPACYKLSAGAAYPCIRRKLEQREQGYAPRLRAWATAFPPEQLYVLQYENLTSEGVTRKALRDIKRFVGVDPNLPNNDLGLYNSRRSETEGWPMTRKEYARLVELARRDAQEVVELVRQHGWADADRWLEAWEEAWAANLEACRPGPRGACSIQLT</sequence>
<dbReference type="OrthoDB" id="411451at2759"/>
<keyword evidence="9" id="KW-1185">Reference proteome</keyword>
<dbReference type="Pfam" id="PF00685">
    <property type="entry name" value="Sulfotransfer_1"/>
    <property type="match status" value="1"/>
</dbReference>
<name>A0A2P6V323_9CHLO</name>
<feature type="compositionally biased region" description="Acidic residues" evidence="6">
    <location>
        <begin position="12"/>
        <end position="40"/>
    </location>
</feature>